<reference evidence="8" key="1">
    <citation type="submission" date="2020-10" db="EMBL/GenBank/DDBJ databases">
        <title>Unveiling of a novel bifunctional photoreceptor, Dualchrome1, isolated from a cosmopolitan green alga.</title>
        <authorList>
            <person name="Suzuki S."/>
            <person name="Kawachi M."/>
        </authorList>
    </citation>
    <scope>NUCLEOTIDE SEQUENCE</scope>
    <source>
        <strain evidence="8">NIES 2893</strain>
    </source>
</reference>
<evidence type="ECO:0008006" key="10">
    <source>
        <dbReference type="Google" id="ProtNLM"/>
    </source>
</evidence>
<dbReference type="OrthoDB" id="434519at2759"/>
<evidence type="ECO:0000313" key="9">
    <source>
        <dbReference type="Proteomes" id="UP000660262"/>
    </source>
</evidence>
<evidence type="ECO:0000256" key="7">
    <source>
        <dbReference type="SAM" id="Phobius"/>
    </source>
</evidence>
<evidence type="ECO:0000313" key="8">
    <source>
        <dbReference type="EMBL" id="GHP09692.1"/>
    </source>
</evidence>
<dbReference type="GO" id="GO:0016567">
    <property type="term" value="P:protein ubiquitination"/>
    <property type="evidence" value="ECO:0007669"/>
    <property type="project" value="TreeGrafter"/>
</dbReference>
<feature type="compositionally biased region" description="Acidic residues" evidence="6">
    <location>
        <begin position="181"/>
        <end position="191"/>
    </location>
</feature>
<dbReference type="AlphaFoldDB" id="A0A830HRJ9"/>
<feature type="transmembrane region" description="Helical" evidence="7">
    <location>
        <begin position="336"/>
        <end position="357"/>
    </location>
</feature>
<feature type="transmembrane region" description="Helical" evidence="7">
    <location>
        <begin position="429"/>
        <end position="450"/>
    </location>
</feature>
<dbReference type="EMBL" id="BNJQ01000026">
    <property type="protein sequence ID" value="GHP09692.1"/>
    <property type="molecule type" value="Genomic_DNA"/>
</dbReference>
<feature type="transmembrane region" description="Helical" evidence="7">
    <location>
        <begin position="87"/>
        <end position="110"/>
    </location>
</feature>
<dbReference type="PANTHER" id="PTHR14255:SF3">
    <property type="entry name" value="SULFITE EXPORTER TAUE_SAFE FAMILY PROTEIN 5-RELATED"/>
    <property type="match status" value="1"/>
</dbReference>
<evidence type="ECO:0000256" key="1">
    <source>
        <dbReference type="ARBA" id="ARBA00004141"/>
    </source>
</evidence>
<dbReference type="GO" id="GO:0031464">
    <property type="term" value="C:Cul4A-RING E3 ubiquitin ligase complex"/>
    <property type="evidence" value="ECO:0007669"/>
    <property type="project" value="TreeGrafter"/>
</dbReference>
<keyword evidence="9" id="KW-1185">Reference proteome</keyword>
<sequence>MALDHLDVSAVAPWREVLGFALASLVSCVAACSGVGGGGLLVPIYAIIMQRGVHGAAPLSAATILGGAVVNLIANAQRMHPHATRPLIDWDILLTLAPCMMGGAVFGSLINKATEAWLTALGMVLMFGWAAHTGIRKGTQLLRRAQEEKQMIQQHEGGEEERDGGEVGGEHRHQHYYQQHEEEEEEEEEDPTSSPARMILVPAATAEQQTDDICSGSNAQSLERSLSLLHESSWAQVNECVNKGKEKKKNDDDDDDASLPSPCADHDDVVGTLASSESARFINATTAGNYELAQILTDEQKTPTWKVVWLCALQALVLIATNLRSHPEIGTACGSLAYWLLTTALPVCLVLAALVYFRCLVRPLRIRMANCSYPQVPGDEARPLSWRTRLFLKLAPMAFSAGMLAAWFGTGGASLLSPVMLLLGVQPEVCAATCATLVFFTSMSSTVTFGSQHQIEYGLATVAAVVGAASVKLGRTIVYGLLEKMEGAHRNPHVFVFLFAVINATSSAVMAGFLVEEVISKATGPRASDWRSWLRFKDVCRQD</sequence>
<comment type="similarity">
    <text evidence="2">Belongs to the 4-toluene sulfonate uptake permease (TSUP) (TC 2.A.102) family.</text>
</comment>
<feature type="region of interest" description="Disordered" evidence="6">
    <location>
        <begin position="146"/>
        <end position="194"/>
    </location>
</feature>
<dbReference type="InterPro" id="IPR002781">
    <property type="entry name" value="TM_pro_TauE-like"/>
</dbReference>
<feature type="transmembrane region" description="Helical" evidence="7">
    <location>
        <begin position="390"/>
        <end position="409"/>
    </location>
</feature>
<evidence type="ECO:0000256" key="4">
    <source>
        <dbReference type="ARBA" id="ARBA00022989"/>
    </source>
</evidence>
<keyword evidence="3 7" id="KW-0812">Transmembrane</keyword>
<feature type="transmembrane region" description="Helical" evidence="7">
    <location>
        <begin position="457"/>
        <end position="482"/>
    </location>
</feature>
<comment type="subcellular location">
    <subcellularLocation>
        <location evidence="1">Membrane</location>
        <topology evidence="1">Multi-pass membrane protein</topology>
    </subcellularLocation>
</comment>
<name>A0A830HRJ9_9CHLO</name>
<proteinExistence type="inferred from homology"/>
<keyword evidence="5 7" id="KW-0472">Membrane</keyword>
<dbReference type="GO" id="GO:0016020">
    <property type="term" value="C:membrane"/>
    <property type="evidence" value="ECO:0007669"/>
    <property type="project" value="UniProtKB-SubCell"/>
</dbReference>
<gene>
    <name evidence="8" type="ORF">PPROV_000842700</name>
</gene>
<feature type="transmembrane region" description="Helical" evidence="7">
    <location>
        <begin position="54"/>
        <end position="75"/>
    </location>
</feature>
<feature type="transmembrane region" description="Helical" evidence="7">
    <location>
        <begin position="494"/>
        <end position="515"/>
    </location>
</feature>
<evidence type="ECO:0000256" key="5">
    <source>
        <dbReference type="ARBA" id="ARBA00023136"/>
    </source>
</evidence>
<organism evidence="8 9">
    <name type="scientific">Pycnococcus provasolii</name>
    <dbReference type="NCBI Taxonomy" id="41880"/>
    <lineage>
        <taxon>Eukaryota</taxon>
        <taxon>Viridiplantae</taxon>
        <taxon>Chlorophyta</taxon>
        <taxon>Pseudoscourfieldiophyceae</taxon>
        <taxon>Pseudoscourfieldiales</taxon>
        <taxon>Pycnococcaceae</taxon>
        <taxon>Pycnococcus</taxon>
    </lineage>
</organism>
<protein>
    <recommendedName>
        <fullName evidence="10">Sulfite exporter TauE/SafE family protein</fullName>
    </recommendedName>
</protein>
<dbReference type="PANTHER" id="PTHR14255">
    <property type="entry name" value="CEREBLON"/>
    <property type="match status" value="1"/>
</dbReference>
<evidence type="ECO:0000256" key="3">
    <source>
        <dbReference type="ARBA" id="ARBA00022692"/>
    </source>
</evidence>
<evidence type="ECO:0000256" key="6">
    <source>
        <dbReference type="SAM" id="MobiDB-lite"/>
    </source>
</evidence>
<evidence type="ECO:0000256" key="2">
    <source>
        <dbReference type="ARBA" id="ARBA00009142"/>
    </source>
</evidence>
<keyword evidence="4 7" id="KW-1133">Transmembrane helix</keyword>
<accession>A0A830HRJ9</accession>
<feature type="transmembrane region" description="Helical" evidence="7">
    <location>
        <begin position="20"/>
        <end position="48"/>
    </location>
</feature>
<dbReference type="Pfam" id="PF01925">
    <property type="entry name" value="TauE"/>
    <property type="match status" value="2"/>
</dbReference>
<feature type="transmembrane region" description="Helical" evidence="7">
    <location>
        <begin position="116"/>
        <end position="135"/>
    </location>
</feature>
<feature type="region of interest" description="Disordered" evidence="6">
    <location>
        <begin position="245"/>
        <end position="264"/>
    </location>
</feature>
<comment type="caution">
    <text evidence="8">The sequence shown here is derived from an EMBL/GenBank/DDBJ whole genome shotgun (WGS) entry which is preliminary data.</text>
</comment>
<dbReference type="Proteomes" id="UP000660262">
    <property type="component" value="Unassembled WGS sequence"/>
</dbReference>